<dbReference type="Pfam" id="PF02738">
    <property type="entry name" value="MoCoBD_1"/>
    <property type="match status" value="1"/>
</dbReference>
<dbReference type="SUPFAM" id="SSF56003">
    <property type="entry name" value="Molybdenum cofactor-binding domain"/>
    <property type="match status" value="1"/>
</dbReference>
<evidence type="ECO:0000256" key="2">
    <source>
        <dbReference type="ARBA" id="ARBA00023002"/>
    </source>
</evidence>
<reference evidence="4 5" key="1">
    <citation type="submission" date="2016-10" db="EMBL/GenBank/DDBJ databases">
        <authorList>
            <person name="de Groot N.N."/>
        </authorList>
    </citation>
    <scope>NUCLEOTIDE SEQUENCE [LARGE SCALE GENOMIC DNA]</scope>
    <source>
        <strain evidence="4 5">CGMCC 1.10959</strain>
    </source>
</reference>
<dbReference type="PANTHER" id="PTHR11908:SF132">
    <property type="entry name" value="ALDEHYDE OXIDASE 1-RELATED"/>
    <property type="match status" value="1"/>
</dbReference>
<dbReference type="Gene3D" id="3.90.1170.50">
    <property type="entry name" value="Aldehyde oxidase/xanthine dehydrogenase, a/b hammerhead"/>
    <property type="match status" value="1"/>
</dbReference>
<proteinExistence type="predicted"/>
<evidence type="ECO:0000313" key="4">
    <source>
        <dbReference type="EMBL" id="SFU13452.1"/>
    </source>
</evidence>
<dbReference type="InterPro" id="IPR016208">
    <property type="entry name" value="Ald_Oxase/xanthine_DH-like"/>
</dbReference>
<dbReference type="Proteomes" id="UP000182466">
    <property type="component" value="Unassembled WGS sequence"/>
</dbReference>
<dbReference type="InterPro" id="IPR008274">
    <property type="entry name" value="AldOxase/xan_DH_MoCoBD1"/>
</dbReference>
<gene>
    <name evidence="4" type="ORF">SAMN05216236_13157</name>
</gene>
<evidence type="ECO:0000259" key="3">
    <source>
        <dbReference type="SMART" id="SM01008"/>
    </source>
</evidence>
<dbReference type="InterPro" id="IPR000674">
    <property type="entry name" value="Ald_Oxase/Xan_DH_a/b"/>
</dbReference>
<dbReference type="InterPro" id="IPR036856">
    <property type="entry name" value="Ald_Oxase/Xan_DH_a/b_sf"/>
</dbReference>
<dbReference type="Pfam" id="PF01315">
    <property type="entry name" value="Ald_Xan_dh_C"/>
    <property type="match status" value="1"/>
</dbReference>
<dbReference type="STRING" id="999627.SAMN05216236_13157"/>
<sequence length="787" mass="83852">MPKDSGIGASSKRREDVRFLSGTGNYTDDINRPGQAYVHFLRSDVAHGRLGAVDTTAAAAMPGVVRIFTGADFEGVGSIPCGWQVTDRFGEPMQEPTHPVLAQGKVRHVGDPIAAVVAETYEQARDAAEAIEVEIEELPAVVDMKAALADGATKVHEDLTSNLCYDWGFIEDNRDSVDAAIKGAAHVTVLDLVNQRMVANPMEPRVAVGDYDRGTGDHTLYTTSQNPHVIRLLMGAFVLGIPEHKLRVVAPDVGGGFGTKIFHYAEEAFCTFAAKAVNRPVKWTSSRSEAFMSDAHGRDHVTRIELALDADNNFVAIRTDTLANMGAYLSTFAPSVPSYLHGTLMAGNYKTPNIYVNVRAVFTNTVPVDAYRGAGRPEATFQLERVIDKAARELGVDPIALRRQNFVTEFPYATPVAVEYDTGDYNATMDKLEQIADLAGFPERRKASEAKGKLRGLGVNCYIEACGLAPSNLAGQLGARAGLYESATVRVNATGGLVVMTGSHSHGQGHETAFPQVVAEMIGIPEDMIEIVHGDTAKVPMGMGTYGSRSLAVGGSAIVRATEKIINKAKKIAAHLLEAAEADIELKEGAFSVAGTDKSVAWGDVTLAAYVPHNYPLDDIEPGLEETAFYDPANFTYPAGAYGCEVEVDPETGKVTIERFSAADDFGNIVNPMIVSGQVHGGIGQGIGQALLEHCVYDEDGQLLSASYMDYAMPRADDVPFYAVDHSCATPCTHNPLGVKGCGEAGAIGSPPAVVNAVIDALQSGGKDVTHIDMPLSPARVWAALNG</sequence>
<dbReference type="SUPFAM" id="SSF54665">
    <property type="entry name" value="CO dehydrogenase molybdoprotein N-domain-like"/>
    <property type="match status" value="1"/>
</dbReference>
<dbReference type="InterPro" id="IPR037165">
    <property type="entry name" value="AldOxase/xan_DH_Mopterin-bd_sf"/>
</dbReference>
<dbReference type="GO" id="GO:0005506">
    <property type="term" value="F:iron ion binding"/>
    <property type="evidence" value="ECO:0007669"/>
    <property type="project" value="InterPro"/>
</dbReference>
<protein>
    <submittedName>
        <fullName evidence="4">Xanthine dehydrogenase, molybdenum binding subunit apoprotein</fullName>
    </submittedName>
</protein>
<dbReference type="SMART" id="SM01008">
    <property type="entry name" value="Ald_Xan_dh_C"/>
    <property type="match status" value="1"/>
</dbReference>
<dbReference type="Gene3D" id="3.30.365.10">
    <property type="entry name" value="Aldehyde oxidase/xanthine dehydrogenase, molybdopterin binding domain"/>
    <property type="match status" value="4"/>
</dbReference>
<dbReference type="OrthoDB" id="9758509at2"/>
<keyword evidence="2" id="KW-0560">Oxidoreductase</keyword>
<dbReference type="Pfam" id="PF20256">
    <property type="entry name" value="MoCoBD_2"/>
    <property type="match status" value="1"/>
</dbReference>
<dbReference type="InterPro" id="IPR046867">
    <property type="entry name" value="AldOxase/xan_DH_MoCoBD2"/>
</dbReference>
<keyword evidence="1" id="KW-0500">Molybdenum</keyword>
<evidence type="ECO:0000313" key="5">
    <source>
        <dbReference type="Proteomes" id="UP000182466"/>
    </source>
</evidence>
<dbReference type="EMBL" id="FPAW01000031">
    <property type="protein sequence ID" value="SFU13452.1"/>
    <property type="molecule type" value="Genomic_DNA"/>
</dbReference>
<keyword evidence="5" id="KW-1185">Reference proteome</keyword>
<accession>A0A1I7DP45</accession>
<name>A0A1I7DP45_9RHOB</name>
<dbReference type="PANTHER" id="PTHR11908">
    <property type="entry name" value="XANTHINE DEHYDROGENASE"/>
    <property type="match status" value="1"/>
</dbReference>
<dbReference type="RefSeq" id="WP_027261175.1">
    <property type="nucleotide sequence ID" value="NZ_FPAW01000031.1"/>
</dbReference>
<dbReference type="GO" id="GO:0016491">
    <property type="term" value="F:oxidoreductase activity"/>
    <property type="evidence" value="ECO:0007669"/>
    <property type="project" value="UniProtKB-KW"/>
</dbReference>
<feature type="domain" description="Aldehyde oxidase/xanthine dehydrogenase a/b hammerhead" evidence="3">
    <location>
        <begin position="21"/>
        <end position="139"/>
    </location>
</feature>
<evidence type="ECO:0000256" key="1">
    <source>
        <dbReference type="ARBA" id="ARBA00022505"/>
    </source>
</evidence>
<dbReference type="AlphaFoldDB" id="A0A1I7DP45"/>
<organism evidence="4 5">
    <name type="scientific">Sedimentitalea nanhaiensis</name>
    <dbReference type="NCBI Taxonomy" id="999627"/>
    <lineage>
        <taxon>Bacteria</taxon>
        <taxon>Pseudomonadati</taxon>
        <taxon>Pseudomonadota</taxon>
        <taxon>Alphaproteobacteria</taxon>
        <taxon>Rhodobacterales</taxon>
        <taxon>Paracoccaceae</taxon>
        <taxon>Sedimentitalea</taxon>
    </lineage>
</organism>
<dbReference type="eggNOG" id="COG1529">
    <property type="taxonomic scope" value="Bacteria"/>
</dbReference>